<dbReference type="Pfam" id="PF03473">
    <property type="entry name" value="MOSC"/>
    <property type="match status" value="1"/>
</dbReference>
<dbReference type="Proteomes" id="UP000501891">
    <property type="component" value="Chromosome"/>
</dbReference>
<proteinExistence type="predicted"/>
<name>A0A858R3E3_9PROT</name>
<organism evidence="2 3">
    <name type="scientific">Aerophototrophica crusticola</name>
    <dbReference type="NCBI Taxonomy" id="1709002"/>
    <lineage>
        <taxon>Bacteria</taxon>
        <taxon>Pseudomonadati</taxon>
        <taxon>Pseudomonadota</taxon>
        <taxon>Alphaproteobacteria</taxon>
        <taxon>Rhodospirillales</taxon>
        <taxon>Rhodospirillaceae</taxon>
        <taxon>Aerophototrophica</taxon>
    </lineage>
</organism>
<protein>
    <submittedName>
        <fullName evidence="2">MOSC domain-containing protein</fullName>
    </submittedName>
</protein>
<sequence length="229" mass="24207">MLIDAVLVGTPQPLGPKGVPSSIAAREPMTGPVPVGELGLMGDQVGDPKVHGGPEKAVHLYPSDHYAAWAAEQPAMAPLLGAPGAFGENLSVAGVTEGDVCLGDVVRVGTALLQVCQTRQPCWKLGARFGIPELPRLFQRTGRTGWYYRVLEPGALSAGERLEPVERPNPAWPLSRVIATLYDRTLDTTALADLAACAGISANLKALTLRRIETSAVEDWSRRLDGVGA</sequence>
<evidence type="ECO:0000259" key="1">
    <source>
        <dbReference type="PROSITE" id="PS51340"/>
    </source>
</evidence>
<gene>
    <name evidence="2" type="ORF">HHL28_01260</name>
</gene>
<dbReference type="GO" id="GO:0030151">
    <property type="term" value="F:molybdenum ion binding"/>
    <property type="evidence" value="ECO:0007669"/>
    <property type="project" value="InterPro"/>
</dbReference>
<dbReference type="InterPro" id="IPR011037">
    <property type="entry name" value="Pyrv_Knase-like_insert_dom_sf"/>
</dbReference>
<evidence type="ECO:0000313" key="2">
    <source>
        <dbReference type="EMBL" id="QJE71921.1"/>
    </source>
</evidence>
<dbReference type="PANTHER" id="PTHR30212">
    <property type="entry name" value="PROTEIN YIIM"/>
    <property type="match status" value="1"/>
</dbReference>
<dbReference type="PROSITE" id="PS51340">
    <property type="entry name" value="MOSC"/>
    <property type="match status" value="1"/>
</dbReference>
<dbReference type="KEGG" id="acru:HHL28_01260"/>
<dbReference type="SUPFAM" id="SSF50800">
    <property type="entry name" value="PK beta-barrel domain-like"/>
    <property type="match status" value="1"/>
</dbReference>
<dbReference type="GO" id="GO:0003824">
    <property type="term" value="F:catalytic activity"/>
    <property type="evidence" value="ECO:0007669"/>
    <property type="project" value="InterPro"/>
</dbReference>
<evidence type="ECO:0000313" key="3">
    <source>
        <dbReference type="Proteomes" id="UP000501891"/>
    </source>
</evidence>
<dbReference type="AlphaFoldDB" id="A0A858R3E3"/>
<dbReference type="Gene3D" id="2.40.33.20">
    <property type="entry name" value="PK beta-barrel domain-like"/>
    <property type="match status" value="1"/>
</dbReference>
<reference evidence="2" key="1">
    <citation type="submission" date="2020-04" db="EMBL/GenBank/DDBJ databases">
        <title>A desert anoxygenic phototrophic bacterium fixes CO2 using RubisCO under aerobic conditions.</title>
        <authorList>
            <person name="Tang K."/>
        </authorList>
    </citation>
    <scope>NUCLEOTIDE SEQUENCE [LARGE SCALE GENOMIC DNA]</scope>
    <source>
        <strain evidence="2">MIMtkB3</strain>
    </source>
</reference>
<dbReference type="PANTHER" id="PTHR30212:SF2">
    <property type="entry name" value="PROTEIN YIIM"/>
    <property type="match status" value="1"/>
</dbReference>
<dbReference type="InterPro" id="IPR005163">
    <property type="entry name" value="Tri_helical_YiiM-like"/>
</dbReference>
<dbReference type="EMBL" id="CP051775">
    <property type="protein sequence ID" value="QJE71921.1"/>
    <property type="molecule type" value="Genomic_DNA"/>
</dbReference>
<accession>A0A858R3E3</accession>
<dbReference type="Pfam" id="PF03475">
    <property type="entry name" value="YiiM_3-alpha"/>
    <property type="match status" value="1"/>
</dbReference>
<dbReference type="GO" id="GO:0030170">
    <property type="term" value="F:pyridoxal phosphate binding"/>
    <property type="evidence" value="ECO:0007669"/>
    <property type="project" value="InterPro"/>
</dbReference>
<keyword evidence="3" id="KW-1185">Reference proteome</keyword>
<dbReference type="InterPro" id="IPR052353">
    <property type="entry name" value="Benzoxazolinone_Detox_Enz"/>
</dbReference>
<feature type="domain" description="MOSC" evidence="1">
    <location>
        <begin position="27"/>
        <end position="165"/>
    </location>
</feature>
<dbReference type="InterPro" id="IPR005302">
    <property type="entry name" value="MoCF_Sase_C"/>
</dbReference>